<evidence type="ECO:0008006" key="4">
    <source>
        <dbReference type="Google" id="ProtNLM"/>
    </source>
</evidence>
<dbReference type="RefSeq" id="WP_211141859.1">
    <property type="nucleotide sequence ID" value="NZ_JAEEGB010000006.1"/>
</dbReference>
<gene>
    <name evidence="2" type="ORF">I6U51_06475</name>
</gene>
<dbReference type="Proteomes" id="UP000622687">
    <property type="component" value="Unassembled WGS sequence"/>
</dbReference>
<evidence type="ECO:0000313" key="3">
    <source>
        <dbReference type="Proteomes" id="UP000622687"/>
    </source>
</evidence>
<accession>A0A934M2P8</accession>
<protein>
    <recommendedName>
        <fullName evidence="4">Copper amine oxidase-like N-terminal domain-containing protein</fullName>
    </recommendedName>
</protein>
<sequence>MKKIVVLLICFVMSFTAGFVSAKDPVHVLIGDKEVENNGEYILKDSKVYVSQDALKRDFGFNVFYDKNENKVRLYDTEKIALESRIKLFEKFIDNYNPKTPDEIAELWAQGVKERNGVLQYSTLNAPLKEKFKELAEKRGSWVTGFSSPWIESYNIAKERPNESTWKYNIVFKAVTSASDTYNWHATLIVSKENGRWRIIDIQKDFDIM</sequence>
<organism evidence="2 3">
    <name type="scientific">Clostridium aciditolerans</name>
    <dbReference type="NCBI Taxonomy" id="339861"/>
    <lineage>
        <taxon>Bacteria</taxon>
        <taxon>Bacillati</taxon>
        <taxon>Bacillota</taxon>
        <taxon>Clostridia</taxon>
        <taxon>Eubacteriales</taxon>
        <taxon>Clostridiaceae</taxon>
        <taxon>Clostridium</taxon>
    </lineage>
</organism>
<comment type="caution">
    <text evidence="2">The sequence shown here is derived from an EMBL/GenBank/DDBJ whole genome shotgun (WGS) entry which is preliminary data.</text>
</comment>
<evidence type="ECO:0000256" key="1">
    <source>
        <dbReference type="SAM" id="SignalP"/>
    </source>
</evidence>
<reference evidence="2" key="1">
    <citation type="submission" date="2020-12" db="EMBL/GenBank/DDBJ databases">
        <title>Clostridium thailandense sp. nov., a novel acetogenic bacterium isolated from peat land soil in Thailand.</title>
        <authorList>
            <person name="Chaikitkaew S."/>
            <person name="Birkeland N.K."/>
        </authorList>
    </citation>
    <scope>NUCLEOTIDE SEQUENCE</scope>
    <source>
        <strain evidence="2">DSM 17425</strain>
    </source>
</reference>
<feature type="signal peptide" evidence="1">
    <location>
        <begin position="1"/>
        <end position="22"/>
    </location>
</feature>
<proteinExistence type="predicted"/>
<dbReference type="EMBL" id="JAEEGB010000006">
    <property type="protein sequence ID" value="MBI6872352.1"/>
    <property type="molecule type" value="Genomic_DNA"/>
</dbReference>
<keyword evidence="3" id="KW-1185">Reference proteome</keyword>
<feature type="chain" id="PRO_5038119028" description="Copper amine oxidase-like N-terminal domain-containing protein" evidence="1">
    <location>
        <begin position="23"/>
        <end position="209"/>
    </location>
</feature>
<evidence type="ECO:0000313" key="2">
    <source>
        <dbReference type="EMBL" id="MBI6872352.1"/>
    </source>
</evidence>
<keyword evidence="1" id="KW-0732">Signal</keyword>
<name>A0A934M2P8_9CLOT</name>
<dbReference type="AlphaFoldDB" id="A0A934M2P8"/>